<sequence length="448" mass="48796">MTSTFVVKKTSLLAFAIVSLFVGMHHPLHGQAMEERNITLVEAVHLVTTQNPNVQIGLIDAALAREDQRRALSALLPQVSVGMNERLQRINVETLIGTRSGFPQHEGPFQAVNVGTSFSVPLFNAANWQHYRAQGANRSAAVADANSVREQIVTLTVTQYLLCVRLAATVNAAESQAALADRLFQQASHQESAGAGTGLDTLRAEQRLKVQQQALIVAREDSETALFGLVRLLSLPPSTNVVLIDQDAFANKKVFAPEEASLEAAYAQRPEMIAVNDRLRAAHLEGSGARGERLPTLWINGSWSEEGKQPGNAIPVYQYQASLSIPVFTGGRIRSEIASSTLRINRLEREKSELQNQIALEVKTASARLKAALEEVLVADAGLNLAQQEVTQAQDRFQSGVGDNVEVVTAQDILARAYDGQIAALYKENQARANLARALGHIEETYRK</sequence>
<dbReference type="GO" id="GO:0015562">
    <property type="term" value="F:efflux transmembrane transporter activity"/>
    <property type="evidence" value="ECO:0007669"/>
    <property type="project" value="InterPro"/>
</dbReference>
<dbReference type="HOGENOM" id="CLU_012817_10_1_0"/>
<dbReference type="InterPro" id="IPR051906">
    <property type="entry name" value="TolC-like"/>
</dbReference>
<dbReference type="PANTHER" id="PTHR30026:SF20">
    <property type="entry name" value="OUTER MEMBRANE PROTEIN TOLC"/>
    <property type="match status" value="1"/>
</dbReference>
<evidence type="ECO:0000256" key="7">
    <source>
        <dbReference type="ARBA" id="ARBA00023237"/>
    </source>
</evidence>
<dbReference type="KEGG" id="tsa:AciPR4_2902"/>
<evidence type="ECO:0000256" key="6">
    <source>
        <dbReference type="ARBA" id="ARBA00023136"/>
    </source>
</evidence>
<evidence type="ECO:0000256" key="2">
    <source>
        <dbReference type="ARBA" id="ARBA00007613"/>
    </source>
</evidence>
<feature type="coiled-coil region" evidence="8">
    <location>
        <begin position="337"/>
        <end position="364"/>
    </location>
</feature>
<dbReference type="InterPro" id="IPR003423">
    <property type="entry name" value="OMP_efflux"/>
</dbReference>
<keyword evidence="10" id="KW-1185">Reference proteome</keyword>
<evidence type="ECO:0000313" key="10">
    <source>
        <dbReference type="Proteomes" id="UP000006844"/>
    </source>
</evidence>
<dbReference type="RefSeq" id="WP_013569396.1">
    <property type="nucleotide sequence ID" value="NC_014963.1"/>
</dbReference>
<evidence type="ECO:0000256" key="4">
    <source>
        <dbReference type="ARBA" id="ARBA00022452"/>
    </source>
</evidence>
<dbReference type="GO" id="GO:0015288">
    <property type="term" value="F:porin activity"/>
    <property type="evidence" value="ECO:0007669"/>
    <property type="project" value="TreeGrafter"/>
</dbReference>
<dbReference type="Gene3D" id="1.20.1600.10">
    <property type="entry name" value="Outer membrane efflux proteins (OEP)"/>
    <property type="match status" value="1"/>
</dbReference>
<keyword evidence="7" id="KW-0998">Cell outer membrane</keyword>
<evidence type="ECO:0000256" key="1">
    <source>
        <dbReference type="ARBA" id="ARBA00004442"/>
    </source>
</evidence>
<dbReference type="EMBL" id="CP002467">
    <property type="protein sequence ID" value="ADV83664.1"/>
    <property type="molecule type" value="Genomic_DNA"/>
</dbReference>
<dbReference type="SUPFAM" id="SSF56954">
    <property type="entry name" value="Outer membrane efflux proteins (OEP)"/>
    <property type="match status" value="1"/>
</dbReference>
<comment type="subcellular location">
    <subcellularLocation>
        <location evidence="1">Cell outer membrane</location>
    </subcellularLocation>
</comment>
<dbReference type="Proteomes" id="UP000006844">
    <property type="component" value="Chromosome"/>
</dbReference>
<dbReference type="PANTHER" id="PTHR30026">
    <property type="entry name" value="OUTER MEMBRANE PROTEIN TOLC"/>
    <property type="match status" value="1"/>
</dbReference>
<dbReference type="Pfam" id="PF02321">
    <property type="entry name" value="OEP"/>
    <property type="match status" value="2"/>
</dbReference>
<keyword evidence="5" id="KW-0812">Transmembrane</keyword>
<keyword evidence="3" id="KW-0813">Transport</keyword>
<evidence type="ECO:0000256" key="3">
    <source>
        <dbReference type="ARBA" id="ARBA00022448"/>
    </source>
</evidence>
<evidence type="ECO:0000256" key="8">
    <source>
        <dbReference type="SAM" id="Coils"/>
    </source>
</evidence>
<dbReference type="AlphaFoldDB" id="E8V4B5"/>
<reference evidence="9 10" key="1">
    <citation type="journal article" date="2012" name="Stand. Genomic Sci.">
        <title>Complete genome sequence of Terriglobus saanensis type strain SP1PR4(T), an Acidobacteria from tundra soil.</title>
        <authorList>
            <person name="Rawat S.R."/>
            <person name="Mannisto M.K."/>
            <person name="Starovoytov V."/>
            <person name="Goodwin L."/>
            <person name="Nolan M."/>
            <person name="Hauser L."/>
            <person name="Land M."/>
            <person name="Davenport K.W."/>
            <person name="Woyke T."/>
            <person name="Haggblom M.M."/>
        </authorList>
    </citation>
    <scope>NUCLEOTIDE SEQUENCE</scope>
    <source>
        <strain evidence="10">ATCC BAA-1853 / DSM 23119 / SP1PR4</strain>
    </source>
</reference>
<evidence type="ECO:0000256" key="5">
    <source>
        <dbReference type="ARBA" id="ARBA00022692"/>
    </source>
</evidence>
<name>E8V4B5_TERSS</name>
<comment type="similarity">
    <text evidence="2">Belongs to the outer membrane factor (OMF) (TC 1.B.17) family.</text>
</comment>
<dbReference type="eggNOG" id="COG1538">
    <property type="taxonomic scope" value="Bacteria"/>
</dbReference>
<organism evidence="9 10">
    <name type="scientific">Terriglobus saanensis (strain ATCC BAA-1853 / DSM 23119 / SP1PR4)</name>
    <dbReference type="NCBI Taxonomy" id="401053"/>
    <lineage>
        <taxon>Bacteria</taxon>
        <taxon>Pseudomonadati</taxon>
        <taxon>Acidobacteriota</taxon>
        <taxon>Terriglobia</taxon>
        <taxon>Terriglobales</taxon>
        <taxon>Acidobacteriaceae</taxon>
        <taxon>Terriglobus</taxon>
    </lineage>
</organism>
<evidence type="ECO:0000313" key="9">
    <source>
        <dbReference type="EMBL" id="ADV83664.1"/>
    </source>
</evidence>
<keyword evidence="4" id="KW-1134">Transmembrane beta strand</keyword>
<keyword evidence="6" id="KW-0472">Membrane</keyword>
<accession>E8V4B5</accession>
<protein>
    <submittedName>
        <fullName evidence="9">Outer membrane efflux protein</fullName>
    </submittedName>
</protein>
<gene>
    <name evidence="9" type="ordered locus">AciPR4_2902</name>
</gene>
<dbReference type="GO" id="GO:1990281">
    <property type="term" value="C:efflux pump complex"/>
    <property type="evidence" value="ECO:0007669"/>
    <property type="project" value="TreeGrafter"/>
</dbReference>
<proteinExistence type="inferred from homology"/>
<dbReference type="OrthoDB" id="128088at2"/>
<dbReference type="GO" id="GO:0009279">
    <property type="term" value="C:cell outer membrane"/>
    <property type="evidence" value="ECO:0007669"/>
    <property type="project" value="UniProtKB-SubCell"/>
</dbReference>
<keyword evidence="8" id="KW-0175">Coiled coil</keyword>
<dbReference type="STRING" id="401053.AciPR4_2902"/>